<dbReference type="OrthoDB" id="311050at2759"/>
<dbReference type="InterPro" id="IPR029063">
    <property type="entry name" value="SAM-dependent_MTases_sf"/>
</dbReference>
<dbReference type="STRING" id="312017.Q229U6"/>
<dbReference type="AlphaFoldDB" id="Q229U6"/>
<dbReference type="Pfam" id="PF08123">
    <property type="entry name" value="DOT1"/>
    <property type="match status" value="1"/>
</dbReference>
<keyword evidence="3" id="KW-0156">Chromatin regulator</keyword>
<dbReference type="GO" id="GO:0051726">
    <property type="term" value="P:regulation of cell cycle"/>
    <property type="evidence" value="ECO:0007669"/>
    <property type="project" value="InterPro"/>
</dbReference>
<dbReference type="PANTHER" id="PTHR21451:SF19">
    <property type="entry name" value="ACTIVATED IN BLOCKED UNFOLDED PROTEIN RESPONSE"/>
    <property type="match status" value="1"/>
</dbReference>
<keyword evidence="8" id="KW-1185">Reference proteome</keyword>
<dbReference type="GeneID" id="7837558"/>
<dbReference type="Gene3D" id="3.40.50.150">
    <property type="entry name" value="Vaccinia Virus protein VP39"/>
    <property type="match status" value="1"/>
</dbReference>
<dbReference type="PANTHER" id="PTHR21451">
    <property type="entry name" value="HISTONE H3 METHYLTRANSFERASE"/>
    <property type="match status" value="1"/>
</dbReference>
<evidence type="ECO:0000256" key="2">
    <source>
        <dbReference type="ARBA" id="ARBA00020987"/>
    </source>
</evidence>
<dbReference type="InParanoid" id="Q229U6"/>
<name>Q229U6_TETTS</name>
<sequence>MDDEALVSMIGQQKLKGLFDFFQDLMKTKKPSTREQQEVRMPLVSTVKPHDLMNNKIKQKYAIFQRLTHSQKLSQAREASKKERNSKELNYNSFVYGEISFPSFAHIFTLIKEQYGGLQNEGGIFYDLGSGVGKGVLAASLLHQFDRCTGIELLESLHNMGLQLKNSILEQSEQIVQEVIEIDKYDGFCLPEINFVKDDFLTYDWSDATLVFAASTCYEPFLMQKLFERSKLLKRGSFFITLTKKLPQSDDWQLLISVNHKMSWGETTVHIYRKQKDAMS</sequence>
<feature type="domain" description="DOT1" evidence="6">
    <location>
        <begin position="91"/>
        <end position="244"/>
    </location>
</feature>
<evidence type="ECO:0000256" key="3">
    <source>
        <dbReference type="ARBA" id="ARBA00022853"/>
    </source>
</evidence>
<organism evidence="7 8">
    <name type="scientific">Tetrahymena thermophila (strain SB210)</name>
    <dbReference type="NCBI Taxonomy" id="312017"/>
    <lineage>
        <taxon>Eukaryota</taxon>
        <taxon>Sar</taxon>
        <taxon>Alveolata</taxon>
        <taxon>Ciliophora</taxon>
        <taxon>Intramacronucleata</taxon>
        <taxon>Oligohymenophorea</taxon>
        <taxon>Hymenostomatida</taxon>
        <taxon>Tetrahymenina</taxon>
        <taxon>Tetrahymenidae</taxon>
        <taxon>Tetrahymena</taxon>
    </lineage>
</organism>
<dbReference type="EC" id="2.1.1.360" evidence="1"/>
<protein>
    <recommendedName>
        <fullName evidence="2">Histone-lysine N-methyltransferase, H3 lysine-79 specific</fullName>
        <ecNumber evidence="1">2.1.1.360</ecNumber>
    </recommendedName>
    <alternativeName>
        <fullName evidence="4">Histone H3-K79 methyltransferase</fullName>
    </alternativeName>
</protein>
<dbReference type="InterPro" id="IPR030445">
    <property type="entry name" value="H3-K79_meTrfase"/>
</dbReference>
<evidence type="ECO:0000256" key="4">
    <source>
        <dbReference type="ARBA" id="ARBA00029821"/>
    </source>
</evidence>
<gene>
    <name evidence="7" type="ORF">TTHERM_01337340</name>
</gene>
<comment type="catalytic activity">
    <reaction evidence="5">
        <text>L-lysyl(79)-[histone H3] + 3 S-adenosyl-L-methionine = N(6),N(6),N(6)-trimethyl-L-lysyl(79)-[histone H3] + 3 S-adenosyl-L-homocysteine + 3 H(+)</text>
        <dbReference type="Rhea" id="RHEA:60328"/>
        <dbReference type="Rhea" id="RHEA-COMP:15549"/>
        <dbReference type="Rhea" id="RHEA-COMP:15552"/>
        <dbReference type="ChEBI" id="CHEBI:15378"/>
        <dbReference type="ChEBI" id="CHEBI:29969"/>
        <dbReference type="ChEBI" id="CHEBI:57856"/>
        <dbReference type="ChEBI" id="CHEBI:59789"/>
        <dbReference type="ChEBI" id="CHEBI:61961"/>
        <dbReference type="EC" id="2.1.1.360"/>
    </reaction>
</comment>
<dbReference type="GO" id="GO:0140956">
    <property type="term" value="F:histone H3K79 trimethyltransferase activity"/>
    <property type="evidence" value="ECO:0007669"/>
    <property type="project" value="UniProtKB-EC"/>
</dbReference>
<reference evidence="8" key="1">
    <citation type="journal article" date="2006" name="PLoS Biol.">
        <title>Macronuclear genome sequence of the ciliate Tetrahymena thermophila, a model eukaryote.</title>
        <authorList>
            <person name="Eisen J.A."/>
            <person name="Coyne R.S."/>
            <person name="Wu M."/>
            <person name="Wu D."/>
            <person name="Thiagarajan M."/>
            <person name="Wortman J.R."/>
            <person name="Badger J.H."/>
            <person name="Ren Q."/>
            <person name="Amedeo P."/>
            <person name="Jones K.M."/>
            <person name="Tallon L.J."/>
            <person name="Delcher A.L."/>
            <person name="Salzberg S.L."/>
            <person name="Silva J.C."/>
            <person name="Haas B.J."/>
            <person name="Majoros W.H."/>
            <person name="Farzad M."/>
            <person name="Carlton J.M."/>
            <person name="Smith R.K. Jr."/>
            <person name="Garg J."/>
            <person name="Pearlman R.E."/>
            <person name="Karrer K.M."/>
            <person name="Sun L."/>
            <person name="Manning G."/>
            <person name="Elde N.C."/>
            <person name="Turkewitz A.P."/>
            <person name="Asai D.J."/>
            <person name="Wilkes D.E."/>
            <person name="Wang Y."/>
            <person name="Cai H."/>
            <person name="Collins K."/>
            <person name="Stewart B.A."/>
            <person name="Lee S.R."/>
            <person name="Wilamowska K."/>
            <person name="Weinberg Z."/>
            <person name="Ruzzo W.L."/>
            <person name="Wloga D."/>
            <person name="Gaertig J."/>
            <person name="Frankel J."/>
            <person name="Tsao C.-C."/>
            <person name="Gorovsky M.A."/>
            <person name="Keeling P.J."/>
            <person name="Waller R.F."/>
            <person name="Patron N.J."/>
            <person name="Cherry J.M."/>
            <person name="Stover N.A."/>
            <person name="Krieger C.J."/>
            <person name="del Toro C."/>
            <person name="Ryder H.F."/>
            <person name="Williamson S.C."/>
            <person name="Barbeau R.A."/>
            <person name="Hamilton E.P."/>
            <person name="Orias E."/>
        </authorList>
    </citation>
    <scope>NUCLEOTIDE SEQUENCE [LARGE SCALE GENOMIC DNA]</scope>
    <source>
        <strain evidence="8">SB210</strain>
    </source>
</reference>
<dbReference type="OMA" id="CATSWEL"/>
<dbReference type="HOGENOM" id="CLU_085223_0_0_1"/>
<dbReference type="Proteomes" id="UP000009168">
    <property type="component" value="Unassembled WGS sequence"/>
</dbReference>
<evidence type="ECO:0000313" key="7">
    <source>
        <dbReference type="EMBL" id="EAR82055.2"/>
    </source>
</evidence>
<evidence type="ECO:0000313" key="8">
    <source>
        <dbReference type="Proteomes" id="UP000009168"/>
    </source>
</evidence>
<dbReference type="KEGG" id="tet:TTHERM_01337340"/>
<evidence type="ECO:0000256" key="1">
    <source>
        <dbReference type="ARBA" id="ARBA00012190"/>
    </source>
</evidence>
<dbReference type="SUPFAM" id="SSF53335">
    <property type="entry name" value="S-adenosyl-L-methionine-dependent methyltransferases"/>
    <property type="match status" value="1"/>
</dbReference>
<accession>Q229U6</accession>
<evidence type="ECO:0000259" key="6">
    <source>
        <dbReference type="Pfam" id="PF08123"/>
    </source>
</evidence>
<proteinExistence type="predicted"/>
<dbReference type="RefSeq" id="XP_001029718.2">
    <property type="nucleotide sequence ID" value="XM_001029718.3"/>
</dbReference>
<dbReference type="InterPro" id="IPR025789">
    <property type="entry name" value="DOT1_dom"/>
</dbReference>
<evidence type="ECO:0000256" key="5">
    <source>
        <dbReference type="ARBA" id="ARBA00047770"/>
    </source>
</evidence>
<dbReference type="eggNOG" id="ENOG502S3F7">
    <property type="taxonomic scope" value="Eukaryota"/>
</dbReference>
<dbReference type="EMBL" id="GG662395">
    <property type="protein sequence ID" value="EAR82055.2"/>
    <property type="molecule type" value="Genomic_DNA"/>
</dbReference>